<dbReference type="EMBL" id="BQNB010009163">
    <property type="protein sequence ID" value="GJS59636.1"/>
    <property type="molecule type" value="Genomic_DNA"/>
</dbReference>
<reference evidence="1" key="2">
    <citation type="submission" date="2022-01" db="EMBL/GenBank/DDBJ databases">
        <authorList>
            <person name="Yamashiro T."/>
            <person name="Shiraishi A."/>
            <person name="Satake H."/>
            <person name="Nakayama K."/>
        </authorList>
    </citation>
    <scope>NUCLEOTIDE SEQUENCE</scope>
</reference>
<keyword evidence="2" id="KW-1185">Reference proteome</keyword>
<evidence type="ECO:0008006" key="3">
    <source>
        <dbReference type="Google" id="ProtNLM"/>
    </source>
</evidence>
<evidence type="ECO:0000313" key="2">
    <source>
        <dbReference type="Proteomes" id="UP001151760"/>
    </source>
</evidence>
<reference evidence="1" key="1">
    <citation type="journal article" date="2022" name="Int. J. Mol. Sci.">
        <title>Draft Genome of Tanacetum Coccineum: Genomic Comparison of Closely Related Tanacetum-Family Plants.</title>
        <authorList>
            <person name="Yamashiro T."/>
            <person name="Shiraishi A."/>
            <person name="Nakayama K."/>
            <person name="Satake H."/>
        </authorList>
    </citation>
    <scope>NUCLEOTIDE SEQUENCE</scope>
</reference>
<dbReference type="InterPro" id="IPR043502">
    <property type="entry name" value="DNA/RNA_pol_sf"/>
</dbReference>
<comment type="caution">
    <text evidence="1">The sequence shown here is derived from an EMBL/GenBank/DDBJ whole genome shotgun (WGS) entry which is preliminary data.</text>
</comment>
<dbReference type="PANTHER" id="PTHR24559">
    <property type="entry name" value="TRANSPOSON TY3-I GAG-POL POLYPROTEIN"/>
    <property type="match status" value="1"/>
</dbReference>
<dbReference type="Proteomes" id="UP001151760">
    <property type="component" value="Unassembled WGS sequence"/>
</dbReference>
<proteinExistence type="predicted"/>
<dbReference type="SUPFAM" id="SSF56672">
    <property type="entry name" value="DNA/RNA polymerases"/>
    <property type="match status" value="1"/>
</dbReference>
<evidence type="ECO:0000313" key="1">
    <source>
        <dbReference type="EMBL" id="GJS59636.1"/>
    </source>
</evidence>
<dbReference type="PANTHER" id="PTHR24559:SF444">
    <property type="entry name" value="REVERSE TRANSCRIPTASE DOMAIN-CONTAINING PROTEIN"/>
    <property type="match status" value="1"/>
</dbReference>
<organism evidence="1 2">
    <name type="scientific">Tanacetum coccineum</name>
    <dbReference type="NCBI Taxonomy" id="301880"/>
    <lineage>
        <taxon>Eukaryota</taxon>
        <taxon>Viridiplantae</taxon>
        <taxon>Streptophyta</taxon>
        <taxon>Embryophyta</taxon>
        <taxon>Tracheophyta</taxon>
        <taxon>Spermatophyta</taxon>
        <taxon>Magnoliopsida</taxon>
        <taxon>eudicotyledons</taxon>
        <taxon>Gunneridae</taxon>
        <taxon>Pentapetalae</taxon>
        <taxon>asterids</taxon>
        <taxon>campanulids</taxon>
        <taxon>Asterales</taxon>
        <taxon>Asteraceae</taxon>
        <taxon>Asteroideae</taxon>
        <taxon>Anthemideae</taxon>
        <taxon>Anthemidinae</taxon>
        <taxon>Tanacetum</taxon>
    </lineage>
</organism>
<dbReference type="InterPro" id="IPR053134">
    <property type="entry name" value="RNA-dir_DNA_polymerase"/>
</dbReference>
<dbReference type="InterPro" id="IPR043128">
    <property type="entry name" value="Rev_trsase/Diguanyl_cyclase"/>
</dbReference>
<sequence>MRIPLLDGKVLRVLRETPEKKARFLMGAKAGDKKQEEIVVVRDFPEVFPDDLSGLPPIREIEFRIELVPGATSVAKSPYRLAHLFLGIGGVVGTTQGTPRQRELNKLTVKNSYPLPRIDDLFDQL</sequence>
<gene>
    <name evidence="1" type="ORF">Tco_0654420</name>
</gene>
<dbReference type="Gene3D" id="3.30.70.270">
    <property type="match status" value="1"/>
</dbReference>
<accession>A0ABQ4X355</accession>
<protein>
    <recommendedName>
        <fullName evidence="3">Reverse transcriptase domain-containing protein</fullName>
    </recommendedName>
</protein>
<name>A0ABQ4X355_9ASTR</name>